<organism evidence="1 2">
    <name type="scientific">Hygrophoropsis aurantiaca</name>
    <dbReference type="NCBI Taxonomy" id="72124"/>
    <lineage>
        <taxon>Eukaryota</taxon>
        <taxon>Fungi</taxon>
        <taxon>Dikarya</taxon>
        <taxon>Basidiomycota</taxon>
        <taxon>Agaricomycotina</taxon>
        <taxon>Agaricomycetes</taxon>
        <taxon>Agaricomycetidae</taxon>
        <taxon>Boletales</taxon>
        <taxon>Coniophorineae</taxon>
        <taxon>Hygrophoropsidaceae</taxon>
        <taxon>Hygrophoropsis</taxon>
    </lineage>
</organism>
<proteinExistence type="predicted"/>
<dbReference type="EMBL" id="MU267815">
    <property type="protein sequence ID" value="KAH7908542.1"/>
    <property type="molecule type" value="Genomic_DNA"/>
</dbReference>
<evidence type="ECO:0000313" key="1">
    <source>
        <dbReference type="EMBL" id="KAH7908542.1"/>
    </source>
</evidence>
<sequence length="298" mass="33684">MSLVTDNQSLSSNYGLSHDEKEYGRLNKQHIILKEFVGANYLAPLDRYAEPGIRNILDLGCGTGLWALEMASEFPEADVIGIDTTLPRISAPRENCRFMITDITTRFSFEDNSFDVVQMRIVPSLANRENILQEIWRVLRPGGFVLFLEPAEIFSGATQSRPPSFLEEDRLLSTSPHRGVAKEQNSDFTWSIAFKLAEILRDAKDPTGNALFGDVQEKRFEFPVGAWPTDERQAKFGKMIAETQVSLLEGFREMLLTNGIVTEEEFSNLLKAIIAETNDVSLQLQIPYVYAWGRKTHT</sequence>
<accession>A0ACB8A672</accession>
<evidence type="ECO:0000313" key="2">
    <source>
        <dbReference type="Proteomes" id="UP000790377"/>
    </source>
</evidence>
<name>A0ACB8A672_9AGAM</name>
<gene>
    <name evidence="1" type="ORF">BJ138DRAFT_1157422</name>
</gene>
<protein>
    <submittedName>
        <fullName evidence="1">S-adenosyl-L-methionine-dependent methyltransferase</fullName>
    </submittedName>
</protein>
<keyword evidence="2" id="KW-1185">Reference proteome</keyword>
<keyword evidence="1" id="KW-0489">Methyltransferase</keyword>
<reference evidence="1" key="1">
    <citation type="journal article" date="2021" name="New Phytol.">
        <title>Evolutionary innovations through gain and loss of genes in the ectomycorrhizal Boletales.</title>
        <authorList>
            <person name="Wu G."/>
            <person name="Miyauchi S."/>
            <person name="Morin E."/>
            <person name="Kuo A."/>
            <person name="Drula E."/>
            <person name="Varga T."/>
            <person name="Kohler A."/>
            <person name="Feng B."/>
            <person name="Cao Y."/>
            <person name="Lipzen A."/>
            <person name="Daum C."/>
            <person name="Hundley H."/>
            <person name="Pangilinan J."/>
            <person name="Johnson J."/>
            <person name="Barry K."/>
            <person name="LaButti K."/>
            <person name="Ng V."/>
            <person name="Ahrendt S."/>
            <person name="Min B."/>
            <person name="Choi I.G."/>
            <person name="Park H."/>
            <person name="Plett J.M."/>
            <person name="Magnuson J."/>
            <person name="Spatafora J.W."/>
            <person name="Nagy L.G."/>
            <person name="Henrissat B."/>
            <person name="Grigoriev I.V."/>
            <person name="Yang Z.L."/>
            <person name="Xu J."/>
            <person name="Martin F.M."/>
        </authorList>
    </citation>
    <scope>NUCLEOTIDE SEQUENCE</scope>
    <source>
        <strain evidence="1">ATCC 28755</strain>
    </source>
</reference>
<dbReference type="Proteomes" id="UP000790377">
    <property type="component" value="Unassembled WGS sequence"/>
</dbReference>
<comment type="caution">
    <text evidence="1">The sequence shown here is derived from an EMBL/GenBank/DDBJ whole genome shotgun (WGS) entry which is preliminary data.</text>
</comment>
<keyword evidence="1" id="KW-0808">Transferase</keyword>